<proteinExistence type="predicted"/>
<dbReference type="OrthoDB" id="2540720at2759"/>
<protein>
    <submittedName>
        <fullName evidence="2">RHTO0S21e00980g1_1</fullName>
    </submittedName>
</protein>
<feature type="signal peptide" evidence="1">
    <location>
        <begin position="1"/>
        <end position="17"/>
    </location>
</feature>
<reference evidence="2" key="1">
    <citation type="journal article" date="2014" name="Genome Announc.">
        <title>Draft genome sequence of Rhodosporidium toruloides CECT1137, an oleaginous yeast of biotechnological interest.</title>
        <authorList>
            <person name="Morin N."/>
            <person name="Calcas X."/>
            <person name="Devillers H."/>
            <person name="Durrens P."/>
            <person name="Sherman D.J."/>
            <person name="Nicaud J.-M."/>
            <person name="Neuveglise C."/>
        </authorList>
    </citation>
    <scope>NUCLEOTIDE SEQUENCE</scope>
    <source>
        <strain evidence="2">CECT1137</strain>
    </source>
</reference>
<gene>
    <name evidence="2" type="ORF">RHTO0S_21e00980g</name>
</gene>
<evidence type="ECO:0000313" key="2">
    <source>
        <dbReference type="EMBL" id="CDR48886.1"/>
    </source>
</evidence>
<evidence type="ECO:0000256" key="1">
    <source>
        <dbReference type="SAM" id="SignalP"/>
    </source>
</evidence>
<organism evidence="2">
    <name type="scientific">Rhodotorula toruloides</name>
    <name type="common">Yeast</name>
    <name type="synonym">Rhodosporidium toruloides</name>
    <dbReference type="NCBI Taxonomy" id="5286"/>
    <lineage>
        <taxon>Eukaryota</taxon>
        <taxon>Fungi</taxon>
        <taxon>Dikarya</taxon>
        <taxon>Basidiomycota</taxon>
        <taxon>Pucciniomycotina</taxon>
        <taxon>Microbotryomycetes</taxon>
        <taxon>Sporidiobolales</taxon>
        <taxon>Sporidiobolaceae</taxon>
        <taxon>Rhodotorula</taxon>
    </lineage>
</organism>
<accession>A0A061BP87</accession>
<dbReference type="EMBL" id="LK052956">
    <property type="protein sequence ID" value="CDR48886.1"/>
    <property type="molecule type" value="Genomic_DNA"/>
</dbReference>
<dbReference type="AlphaFoldDB" id="A0A061BP87"/>
<name>A0A061BP87_RHOTO</name>
<keyword evidence="1" id="KW-0732">Signal</keyword>
<feature type="chain" id="PRO_5030001981" evidence="1">
    <location>
        <begin position="18"/>
        <end position="226"/>
    </location>
</feature>
<sequence length="226" mass="22097">MMRLAFVALAAASTVLASPAPSTNAATTVVDAFRALRSNGLTNDSGFAKRQSTTDIINGLQDLLEKATDSQQSSSGKCHDECAGWFGLIEKCADHDSYYQVGLCACGSGPVDEMKTCGKCFGGSSSTDANNFGDYCEKSVASASSLGITASTRGGFGGLSSATSRAGTSASATSAVAGGSATQQTPVSSASAPANTAGTPGAASTVKLGAGAVVGAAAGAVALLAL</sequence>